<dbReference type="Proteomes" id="UP000202176">
    <property type="component" value="Segment"/>
</dbReference>
<evidence type="ECO:0000256" key="1">
    <source>
        <dbReference type="SAM" id="Coils"/>
    </source>
</evidence>
<reference evidence="2 3" key="1">
    <citation type="journal article" date="2014" name="Proc. Natl. Acad. Sci. U.S.A.">
        <title>Thirty-thousand-year-old distant relative of giant icosahedral DNA viruses with a pandoravirus morphology.</title>
        <authorList>
            <person name="Legendre M."/>
            <person name="Bartoli J."/>
            <person name="Shmakova L."/>
            <person name="Jeudy S."/>
            <person name="Labadie K."/>
            <person name="Adrait A."/>
            <person name="Lescot M."/>
            <person name="Poirot O."/>
            <person name="Bertaux L."/>
            <person name="Bruley C."/>
            <person name="Coute Y."/>
            <person name="Rivkina E."/>
            <person name="Abergel C."/>
            <person name="Claverie J.M."/>
        </authorList>
    </citation>
    <scope>NUCLEOTIDE SEQUENCE [LARGE SCALE GENOMIC DNA]</scope>
    <source>
        <strain evidence="2">P1084-T</strain>
    </source>
</reference>
<dbReference type="GeneID" id="18266213"/>
<accession>W5S616</accession>
<gene>
    <name evidence="2" type="ORF">pv_185</name>
</gene>
<dbReference type="KEGG" id="vg:18266213"/>
<feature type="coiled-coil region" evidence="1">
    <location>
        <begin position="1"/>
        <end position="28"/>
    </location>
</feature>
<keyword evidence="1" id="KW-0175">Coiled coil</keyword>
<dbReference type="RefSeq" id="YP_009001087.1">
    <property type="nucleotide sequence ID" value="NC_023423.1"/>
</dbReference>
<organism evidence="2 3">
    <name type="scientific">Pithovirus sibericum</name>
    <dbReference type="NCBI Taxonomy" id="1450746"/>
    <lineage>
        <taxon>Viruses</taxon>
        <taxon>Pithoviruses</taxon>
        <taxon>Orthopithovirinae</taxon>
        <taxon>Alphapithovirus</taxon>
        <taxon>Alphapithovirus sibericum</taxon>
    </lineage>
</organism>
<dbReference type="EMBL" id="KF740664">
    <property type="protein sequence ID" value="AHH01752.1"/>
    <property type="molecule type" value="Genomic_DNA"/>
</dbReference>
<protein>
    <submittedName>
        <fullName evidence="2">Uncharacterized protein</fullName>
    </submittedName>
</protein>
<proteinExistence type="predicted"/>
<name>W5S616_9VIRU</name>
<keyword evidence="3" id="KW-1185">Reference proteome</keyword>
<evidence type="ECO:0000313" key="2">
    <source>
        <dbReference type="EMBL" id="AHH01752.1"/>
    </source>
</evidence>
<sequence length="177" mass="20844">MEDLMKELQELRQRTEKLEKFVENIQKGCSDQFILPSGSIFIEFIDRHWCLQMRKPIRGKDYTCSKSRPNVKKWLKGKISKEALALIDTFQVKVRYRDESVSLKVESEDESDCYSSSDSEGHSYYQDFRTTIPRKAVIIINGKYSCEYPLSTRGKEITFDLTDFLNQTFQRILLTQE</sequence>
<evidence type="ECO:0000313" key="3">
    <source>
        <dbReference type="Proteomes" id="UP000202176"/>
    </source>
</evidence>